<feature type="domain" description="Helicase ATP-binding" evidence="8">
    <location>
        <begin position="313"/>
        <end position="500"/>
    </location>
</feature>
<dbReference type="InterPro" id="IPR008978">
    <property type="entry name" value="HSP20-like_chaperone"/>
</dbReference>
<keyword evidence="4" id="KW-0378">Hydrolase</keyword>
<dbReference type="PROSITE" id="PS51203">
    <property type="entry name" value="CS"/>
    <property type="match status" value="1"/>
</dbReference>
<dbReference type="GO" id="GO:0005524">
    <property type="term" value="F:ATP binding"/>
    <property type="evidence" value="ECO:0007669"/>
    <property type="project" value="UniProtKB-KW"/>
</dbReference>
<evidence type="ECO:0000313" key="10">
    <source>
        <dbReference type="EMBL" id="KAG8437383.1"/>
    </source>
</evidence>
<dbReference type="SUPFAM" id="SSF49764">
    <property type="entry name" value="HSP20-like chaperones"/>
    <property type="match status" value="1"/>
</dbReference>
<comment type="caution">
    <text evidence="10">The sequence shown here is derived from an EMBL/GenBank/DDBJ whole genome shotgun (WGS) entry which is preliminary data.</text>
</comment>
<evidence type="ECO:0000256" key="5">
    <source>
        <dbReference type="ARBA" id="ARBA00022806"/>
    </source>
</evidence>
<dbReference type="EC" id="3.6.4.13" evidence="1"/>
<dbReference type="PANTHER" id="PTHR22655">
    <property type="entry name" value="ATP-DEPENDENT RNA HELICASE TDRD12-RELATED"/>
    <property type="match status" value="1"/>
</dbReference>
<keyword evidence="6" id="KW-0067">ATP-binding</keyword>
<evidence type="ECO:0000313" key="11">
    <source>
        <dbReference type="Proteomes" id="UP000812440"/>
    </source>
</evidence>
<evidence type="ECO:0000256" key="6">
    <source>
        <dbReference type="ARBA" id="ARBA00022840"/>
    </source>
</evidence>
<keyword evidence="2" id="KW-0677">Repeat</keyword>
<keyword evidence="11" id="KW-1185">Reference proteome</keyword>
<dbReference type="InterPro" id="IPR035437">
    <property type="entry name" value="SNase_OB-fold_sf"/>
</dbReference>
<evidence type="ECO:0000256" key="1">
    <source>
        <dbReference type="ARBA" id="ARBA00012552"/>
    </source>
</evidence>
<dbReference type="Pfam" id="PF00270">
    <property type="entry name" value="DEAD"/>
    <property type="match status" value="1"/>
</dbReference>
<dbReference type="SUPFAM" id="SSF52540">
    <property type="entry name" value="P-loop containing nucleoside triphosphate hydrolases"/>
    <property type="match status" value="2"/>
</dbReference>
<dbReference type="Gene3D" id="2.40.50.90">
    <property type="match status" value="2"/>
</dbReference>
<accession>A0A8T2J0J4</accession>
<dbReference type="Gene3D" id="2.60.40.790">
    <property type="match status" value="1"/>
</dbReference>
<dbReference type="InterPro" id="IPR007052">
    <property type="entry name" value="CS_dom"/>
</dbReference>
<dbReference type="Gene3D" id="3.40.50.300">
    <property type="entry name" value="P-loop containing nucleotide triphosphate hydrolases"/>
    <property type="match status" value="2"/>
</dbReference>
<reference evidence="10" key="1">
    <citation type="thesis" date="2020" institute="ProQuest LLC" country="789 East Eisenhower Parkway, Ann Arbor, MI, USA">
        <title>Comparative Genomics and Chromosome Evolution.</title>
        <authorList>
            <person name="Mudd A.B."/>
        </authorList>
    </citation>
    <scope>NUCLEOTIDE SEQUENCE</scope>
    <source>
        <strain evidence="10">Female2</strain>
        <tissue evidence="10">Blood</tissue>
    </source>
</reference>
<gene>
    <name evidence="10" type="ORF">GDO86_008179</name>
</gene>
<dbReference type="GO" id="GO:0042078">
    <property type="term" value="P:germ-line stem cell division"/>
    <property type="evidence" value="ECO:0007669"/>
    <property type="project" value="TreeGrafter"/>
</dbReference>
<comment type="catalytic activity">
    <reaction evidence="7">
        <text>ATP + H2O = ADP + phosphate + H(+)</text>
        <dbReference type="Rhea" id="RHEA:13065"/>
        <dbReference type="ChEBI" id="CHEBI:15377"/>
        <dbReference type="ChEBI" id="CHEBI:15378"/>
        <dbReference type="ChEBI" id="CHEBI:30616"/>
        <dbReference type="ChEBI" id="CHEBI:43474"/>
        <dbReference type="ChEBI" id="CHEBI:456216"/>
        <dbReference type="EC" id="3.6.4.13"/>
    </reaction>
</comment>
<dbReference type="AlphaFoldDB" id="A0A8T2J0J4"/>
<evidence type="ECO:0000259" key="8">
    <source>
        <dbReference type="PROSITE" id="PS51192"/>
    </source>
</evidence>
<dbReference type="PROSITE" id="PS51192">
    <property type="entry name" value="HELICASE_ATP_BIND_1"/>
    <property type="match status" value="1"/>
</dbReference>
<organism evidence="10 11">
    <name type="scientific">Hymenochirus boettgeri</name>
    <name type="common">Congo dwarf clawed frog</name>
    <dbReference type="NCBI Taxonomy" id="247094"/>
    <lineage>
        <taxon>Eukaryota</taxon>
        <taxon>Metazoa</taxon>
        <taxon>Chordata</taxon>
        <taxon>Craniata</taxon>
        <taxon>Vertebrata</taxon>
        <taxon>Euteleostomi</taxon>
        <taxon>Amphibia</taxon>
        <taxon>Batrachia</taxon>
        <taxon>Anura</taxon>
        <taxon>Pipoidea</taxon>
        <taxon>Pipidae</taxon>
        <taxon>Pipinae</taxon>
        <taxon>Hymenochirus</taxon>
    </lineage>
</organism>
<protein>
    <recommendedName>
        <fullName evidence="1">RNA helicase</fullName>
        <ecNumber evidence="1">3.6.4.13</ecNumber>
    </recommendedName>
</protein>
<feature type="non-terminal residue" evidence="10">
    <location>
        <position position="968"/>
    </location>
</feature>
<dbReference type="InterPro" id="IPR027417">
    <property type="entry name" value="P-loop_NTPase"/>
</dbReference>
<dbReference type="OrthoDB" id="249932at2759"/>
<evidence type="ECO:0000256" key="4">
    <source>
        <dbReference type="ARBA" id="ARBA00022801"/>
    </source>
</evidence>
<name>A0A8T2J0J4_9PIPI</name>
<feature type="domain" description="CS" evidence="9">
    <location>
        <begin position="831"/>
        <end position="917"/>
    </location>
</feature>
<dbReference type="EMBL" id="JAACNH010000007">
    <property type="protein sequence ID" value="KAG8437383.1"/>
    <property type="molecule type" value="Genomic_DNA"/>
</dbReference>
<dbReference type="Proteomes" id="UP000812440">
    <property type="component" value="Chromosome 4"/>
</dbReference>
<keyword evidence="3" id="KW-0547">Nucleotide-binding</keyword>
<dbReference type="Pfam" id="PF04969">
    <property type="entry name" value="CS"/>
    <property type="match status" value="1"/>
</dbReference>
<evidence type="ECO:0000256" key="2">
    <source>
        <dbReference type="ARBA" id="ARBA00022737"/>
    </source>
</evidence>
<dbReference type="GO" id="GO:0003724">
    <property type="term" value="F:RNA helicase activity"/>
    <property type="evidence" value="ECO:0007669"/>
    <property type="project" value="UniProtKB-EC"/>
</dbReference>
<dbReference type="PANTHER" id="PTHR22655:SF2">
    <property type="entry name" value="ATP-DEPENDENT RNA HELICASE TDRD12-RELATED"/>
    <property type="match status" value="1"/>
</dbReference>
<sequence length="968" mass="110231">IHLNLKIYFLKMRSTWVEDPSCFWCEILRNNGQDVEETSDYQQLYTDLNSIYGRYSRNLEEIKPASLSVGEASICLPVDACHRLPFRAKKFKLHQIQPLSLCVDLSGDTAELGPVNKWDTAAVEYFKSLLNDSLHVEAKLCSVEGDILSVYLYITTKEAMICVNDELVAKNFACFCSAVTPSAKVLSVCPQDINNYSQVANPAQTFWPAFYKTKNVSRGINHCEDESKEKQEYSEKHYFAKLLQILNPEPIKLSAEHVQVQKTNYKVPLYPVFVLKSMERCSRLEDSPLAPDLQKELIRKCYSGPSFTESYSWPSVAQGCDTVIISPDGNMPMIYIPALLTFMHFASAVYKLLPARNGPFSVILCYEWKKAQVVHELLLEYTKYTRPLNPMLLLVGLKEKESENLTIRRGCEVIVTTPGSLLRYLKYKGLLLLRLCHLVLDEADLLFLKAGQQVIEVLEHFKRSVAETQECTPQQIVATGTFWHKEMDFLLQYTTDPQVIITKMEQALVYGKVQQVVQLCLDCEKTSVLLRNLDFTPGKAQKILVFVSSDNEAELVYKAVKNNSFFCLLVNKRNAQSFNHVLGQWKKMLSHGTHIVLVVTDEYLPLMEITDATCIIHYNFPENQNVFGLRIYSLLDYIQSKLEREGSVLLVLTRHKIIPSVTFVQKDYTMPETNQVKLLSGKNKDGCLHFCVKFIDEGNIRYVTENDLLKLPSKFENVSPQAAEFIVCRVQPIDNQTEWDPTVTRLISKAIKGKLHKAKIALRIGNTYWLDPMVQISKLPGLLTCINELNVRQEILSTGMGIDNSQHLHHLKELLKKAEGATDTLCSSPENLYPEVKWFQKDGTVILAIKLKAVTDHNCEFHTSRVVFSCHAGGKYYVADLNLCNEILKEKSGYCIKNEEPVITLIKANNGPWSSLLKQKHPNVTLDFDHWEDSEDIACIPHVAKKLQAFTFLNEEIESSEYSETDSD</sequence>
<proteinExistence type="predicted"/>
<keyword evidence="5" id="KW-0347">Helicase</keyword>
<evidence type="ECO:0000259" key="9">
    <source>
        <dbReference type="PROSITE" id="PS51203"/>
    </source>
</evidence>
<evidence type="ECO:0000256" key="3">
    <source>
        <dbReference type="ARBA" id="ARBA00022741"/>
    </source>
</evidence>
<dbReference type="GO" id="GO:0016787">
    <property type="term" value="F:hydrolase activity"/>
    <property type="evidence" value="ECO:0007669"/>
    <property type="project" value="UniProtKB-KW"/>
</dbReference>
<dbReference type="InterPro" id="IPR011545">
    <property type="entry name" value="DEAD/DEAH_box_helicase_dom"/>
</dbReference>
<dbReference type="Gene3D" id="2.30.30.140">
    <property type="match status" value="1"/>
</dbReference>
<dbReference type="GO" id="GO:0003676">
    <property type="term" value="F:nucleic acid binding"/>
    <property type="evidence" value="ECO:0007669"/>
    <property type="project" value="InterPro"/>
</dbReference>
<evidence type="ECO:0000256" key="7">
    <source>
        <dbReference type="ARBA" id="ARBA00047984"/>
    </source>
</evidence>
<dbReference type="InterPro" id="IPR014001">
    <property type="entry name" value="Helicase_ATP-bd"/>
</dbReference>